<keyword evidence="3" id="KW-1185">Reference proteome</keyword>
<evidence type="ECO:0000313" key="3">
    <source>
        <dbReference type="Proteomes" id="UP000270094"/>
    </source>
</evidence>
<proteinExistence type="inferred from homology"/>
<dbReference type="Gene3D" id="3.30.1540.10">
    <property type="entry name" value="formyl-coa transferase, domain 3"/>
    <property type="match status" value="1"/>
</dbReference>
<dbReference type="SUPFAM" id="SSF89796">
    <property type="entry name" value="CoA-transferase family III (CaiB/BaiF)"/>
    <property type="match status" value="1"/>
</dbReference>
<dbReference type="GO" id="GO:0003824">
    <property type="term" value="F:catalytic activity"/>
    <property type="evidence" value="ECO:0007669"/>
    <property type="project" value="InterPro"/>
</dbReference>
<accession>A0A3P7I6V1</accession>
<protein>
    <submittedName>
        <fullName evidence="2">Uncharacterized protein</fullName>
    </submittedName>
</protein>
<dbReference type="Pfam" id="PF02515">
    <property type="entry name" value="CoA_transf_3"/>
    <property type="match status" value="1"/>
</dbReference>
<sequence length="98" mass="11387">MAVGALEPKFNQNLFEADVYESPRETIAEMERIFKSKTREEWTTLFDGESVVRKNACVTPVLDIDEAAEFKHNLERESFSKEGTEKQNLTYTCRTVKY</sequence>
<dbReference type="InterPro" id="IPR003673">
    <property type="entry name" value="CoA-Trfase_fam_III"/>
</dbReference>
<gene>
    <name evidence="2" type="ORF">SVUK_LOCUS4119</name>
</gene>
<dbReference type="InterPro" id="IPR023606">
    <property type="entry name" value="CoA-Trfase_III_dom_1_sf"/>
</dbReference>
<dbReference type="EMBL" id="UYYB01011164">
    <property type="protein sequence ID" value="VDM69121.1"/>
    <property type="molecule type" value="Genomic_DNA"/>
</dbReference>
<reference evidence="2 3" key="1">
    <citation type="submission" date="2018-11" db="EMBL/GenBank/DDBJ databases">
        <authorList>
            <consortium name="Pathogen Informatics"/>
        </authorList>
    </citation>
    <scope>NUCLEOTIDE SEQUENCE [LARGE SCALE GENOMIC DNA]</scope>
</reference>
<evidence type="ECO:0000313" key="2">
    <source>
        <dbReference type="EMBL" id="VDM69121.1"/>
    </source>
</evidence>
<comment type="similarity">
    <text evidence="1">Belongs to the CoA-transferase III family.</text>
</comment>
<dbReference type="Proteomes" id="UP000270094">
    <property type="component" value="Unassembled WGS sequence"/>
</dbReference>
<evidence type="ECO:0000256" key="1">
    <source>
        <dbReference type="ARBA" id="ARBA00008383"/>
    </source>
</evidence>
<dbReference type="AlphaFoldDB" id="A0A3P7I6V1"/>
<organism evidence="2 3">
    <name type="scientific">Strongylus vulgaris</name>
    <name type="common">Blood worm</name>
    <dbReference type="NCBI Taxonomy" id="40348"/>
    <lineage>
        <taxon>Eukaryota</taxon>
        <taxon>Metazoa</taxon>
        <taxon>Ecdysozoa</taxon>
        <taxon>Nematoda</taxon>
        <taxon>Chromadorea</taxon>
        <taxon>Rhabditida</taxon>
        <taxon>Rhabditina</taxon>
        <taxon>Rhabditomorpha</taxon>
        <taxon>Strongyloidea</taxon>
        <taxon>Strongylidae</taxon>
        <taxon>Strongylus</taxon>
    </lineage>
</organism>
<dbReference type="OrthoDB" id="5863171at2759"/>
<name>A0A3P7I6V1_STRVU</name>
<dbReference type="InterPro" id="IPR044855">
    <property type="entry name" value="CoA-Trfase_III_dom3_sf"/>
</dbReference>